<dbReference type="PANTHER" id="PTHR24421:SF10">
    <property type="entry name" value="NITRATE_NITRITE SENSOR PROTEIN NARQ"/>
    <property type="match status" value="1"/>
</dbReference>
<keyword evidence="9" id="KW-0378">Hydrolase</keyword>
<keyword evidence="3" id="KW-0597">Phosphoprotein</keyword>
<dbReference type="Pfam" id="PF10114">
    <property type="entry name" value="PocR"/>
    <property type="match status" value="1"/>
</dbReference>
<dbReference type="AlphaFoldDB" id="A0A1J5R721"/>
<dbReference type="GO" id="GO:0016020">
    <property type="term" value="C:membrane"/>
    <property type="evidence" value="ECO:0007669"/>
    <property type="project" value="InterPro"/>
</dbReference>
<dbReference type="InterPro" id="IPR050482">
    <property type="entry name" value="Sensor_HK_TwoCompSys"/>
</dbReference>
<evidence type="ECO:0000256" key="6">
    <source>
        <dbReference type="ARBA" id="ARBA00022777"/>
    </source>
</evidence>
<name>A0A1J5R721_9ZZZZ</name>
<dbReference type="InterPro" id="IPR003594">
    <property type="entry name" value="HATPase_dom"/>
</dbReference>
<sequence>MAVSGIKYGELVDMLKLQALMESFSEVIGTANAVIDVDGRVIVYSGWQEACTGFHRINAETCRRCIESDTLLAEKMTRGVPFAIYRCNNGLVDTAAPIIVEGEHLASVFTGQFLTAPPDPGFFREQARRFGFDETSYLEAIARIPVLPMERVEAITRLYAQLAGLLADNGLDRLKERVANEQLKMEIRDRKIAEASAMDFAARLQIMSRRYAGVRESESRRLARELHDRVSSSLTAIGLSLGLIERQLPEDAAASIKERLASTVALVHDTASNARDISHDLHPSVLEYCGVLPALEDYGRQYFGHTGIAVEVQGEDREIRLPPETEVALYRIAQEALTNCAKYADAKTVKIELNGDAEHAIFVISDDGVGFDLIRMAEGKITPGLGLLSMRERAEAIGGRLTLASGPGLGTRLTVEI</sequence>
<keyword evidence="4 9" id="KW-0808">Transferase</keyword>
<dbReference type="GO" id="GO:0000155">
    <property type="term" value="F:phosphorelay sensor kinase activity"/>
    <property type="evidence" value="ECO:0007669"/>
    <property type="project" value="InterPro"/>
</dbReference>
<dbReference type="InterPro" id="IPR018771">
    <property type="entry name" value="PocR_dom"/>
</dbReference>
<dbReference type="GO" id="GO:0046983">
    <property type="term" value="F:protein dimerization activity"/>
    <property type="evidence" value="ECO:0007669"/>
    <property type="project" value="InterPro"/>
</dbReference>
<dbReference type="InterPro" id="IPR011712">
    <property type="entry name" value="Sig_transdc_His_kin_sub3_dim/P"/>
</dbReference>
<feature type="domain" description="Histidine kinase" evidence="8">
    <location>
        <begin position="225"/>
        <end position="417"/>
    </location>
</feature>
<evidence type="ECO:0000256" key="2">
    <source>
        <dbReference type="ARBA" id="ARBA00012438"/>
    </source>
</evidence>
<keyword evidence="5" id="KW-0547">Nucleotide-binding</keyword>
<dbReference type="Pfam" id="PF02518">
    <property type="entry name" value="HATPase_c"/>
    <property type="match status" value="1"/>
</dbReference>
<dbReference type="EMBL" id="MLJW01000267">
    <property type="protein sequence ID" value="OIQ91194.1"/>
    <property type="molecule type" value="Genomic_DNA"/>
</dbReference>
<protein>
    <recommendedName>
        <fullName evidence="2">histidine kinase</fullName>
        <ecNumber evidence="2">2.7.13.3</ecNumber>
    </recommendedName>
</protein>
<comment type="catalytic activity">
    <reaction evidence="1">
        <text>ATP + protein L-histidine = ADP + protein N-phospho-L-histidine.</text>
        <dbReference type="EC" id="2.7.13.3"/>
    </reaction>
</comment>
<evidence type="ECO:0000256" key="4">
    <source>
        <dbReference type="ARBA" id="ARBA00022679"/>
    </source>
</evidence>
<evidence type="ECO:0000256" key="7">
    <source>
        <dbReference type="ARBA" id="ARBA00022840"/>
    </source>
</evidence>
<evidence type="ECO:0000256" key="3">
    <source>
        <dbReference type="ARBA" id="ARBA00022553"/>
    </source>
</evidence>
<dbReference type="GO" id="GO:0016787">
    <property type="term" value="F:hydrolase activity"/>
    <property type="evidence" value="ECO:0007669"/>
    <property type="project" value="UniProtKB-KW"/>
</dbReference>
<comment type="caution">
    <text evidence="9">The sequence shown here is derived from an EMBL/GenBank/DDBJ whole genome shotgun (WGS) entry which is preliminary data.</text>
</comment>
<evidence type="ECO:0000259" key="8">
    <source>
        <dbReference type="PROSITE" id="PS50109"/>
    </source>
</evidence>
<dbReference type="Gene3D" id="3.30.565.10">
    <property type="entry name" value="Histidine kinase-like ATPase, C-terminal domain"/>
    <property type="match status" value="1"/>
</dbReference>
<evidence type="ECO:0000313" key="9">
    <source>
        <dbReference type="EMBL" id="OIQ91194.1"/>
    </source>
</evidence>
<dbReference type="EC" id="2.7.13.3" evidence="2"/>
<dbReference type="InterPro" id="IPR036890">
    <property type="entry name" value="HATPase_C_sf"/>
</dbReference>
<reference evidence="9" key="1">
    <citation type="submission" date="2016-10" db="EMBL/GenBank/DDBJ databases">
        <title>Sequence of Gallionella enrichment culture.</title>
        <authorList>
            <person name="Poehlein A."/>
            <person name="Muehling M."/>
            <person name="Daniel R."/>
        </authorList>
    </citation>
    <scope>NUCLEOTIDE SEQUENCE</scope>
</reference>
<dbReference type="PROSITE" id="PS50109">
    <property type="entry name" value="HIS_KIN"/>
    <property type="match status" value="1"/>
</dbReference>
<keyword evidence="7" id="KW-0067">ATP-binding</keyword>
<dbReference type="CDD" id="cd16917">
    <property type="entry name" value="HATPase_UhpB-NarQ-NarX-like"/>
    <property type="match status" value="1"/>
</dbReference>
<evidence type="ECO:0000256" key="1">
    <source>
        <dbReference type="ARBA" id="ARBA00000085"/>
    </source>
</evidence>
<proteinExistence type="predicted"/>
<dbReference type="Gene3D" id="1.20.5.1930">
    <property type="match status" value="1"/>
</dbReference>
<evidence type="ECO:0000256" key="5">
    <source>
        <dbReference type="ARBA" id="ARBA00022741"/>
    </source>
</evidence>
<organism evidence="9">
    <name type="scientific">mine drainage metagenome</name>
    <dbReference type="NCBI Taxonomy" id="410659"/>
    <lineage>
        <taxon>unclassified sequences</taxon>
        <taxon>metagenomes</taxon>
        <taxon>ecological metagenomes</taxon>
    </lineage>
</organism>
<dbReference type="Pfam" id="PF07730">
    <property type="entry name" value="HisKA_3"/>
    <property type="match status" value="1"/>
</dbReference>
<gene>
    <name evidence="9" type="primary">degS_17</name>
    <name evidence="9" type="ORF">GALL_269240</name>
</gene>
<dbReference type="PANTHER" id="PTHR24421">
    <property type="entry name" value="NITRATE/NITRITE SENSOR PROTEIN NARX-RELATED"/>
    <property type="match status" value="1"/>
</dbReference>
<dbReference type="InterPro" id="IPR005467">
    <property type="entry name" value="His_kinase_dom"/>
</dbReference>
<dbReference type="GO" id="GO:0005524">
    <property type="term" value="F:ATP binding"/>
    <property type="evidence" value="ECO:0007669"/>
    <property type="project" value="UniProtKB-KW"/>
</dbReference>
<dbReference type="SMART" id="SM00387">
    <property type="entry name" value="HATPase_c"/>
    <property type="match status" value="1"/>
</dbReference>
<accession>A0A1J5R721</accession>
<keyword evidence="6 9" id="KW-0418">Kinase</keyword>
<dbReference type="SUPFAM" id="SSF55874">
    <property type="entry name" value="ATPase domain of HSP90 chaperone/DNA topoisomerase II/histidine kinase"/>
    <property type="match status" value="1"/>
</dbReference>